<evidence type="ECO:0000313" key="7">
    <source>
        <dbReference type="Ensembl" id="ENSCMIP00000023860.1"/>
    </source>
</evidence>
<keyword evidence="3" id="KW-1009">Hearing</keyword>
<evidence type="ECO:0000313" key="8">
    <source>
        <dbReference type="Proteomes" id="UP000314986"/>
    </source>
</evidence>
<dbReference type="Pfam" id="PF12796">
    <property type="entry name" value="Ank_2"/>
    <property type="match status" value="3"/>
</dbReference>
<keyword evidence="8" id="KW-1185">Reference proteome</keyword>
<dbReference type="SUPFAM" id="SSF48403">
    <property type="entry name" value="Ankyrin repeat"/>
    <property type="match status" value="1"/>
</dbReference>
<dbReference type="Proteomes" id="UP000314986">
    <property type="component" value="Unassembled WGS sequence"/>
</dbReference>
<reference evidence="8" key="2">
    <citation type="journal article" date="2007" name="PLoS Biol.">
        <title>Survey sequencing and comparative analysis of the elephant shark (Callorhinchus milii) genome.</title>
        <authorList>
            <person name="Venkatesh B."/>
            <person name="Kirkness E.F."/>
            <person name="Loh Y.H."/>
            <person name="Halpern A.L."/>
            <person name="Lee A.P."/>
            <person name="Johnson J."/>
            <person name="Dandona N."/>
            <person name="Viswanathan L.D."/>
            <person name="Tay A."/>
            <person name="Venter J.C."/>
            <person name="Strausberg R.L."/>
            <person name="Brenner S."/>
        </authorList>
    </citation>
    <scope>NUCLEOTIDE SEQUENCE [LARGE SCALE GENOMIC DNA]</scope>
</reference>
<dbReference type="PANTHER" id="PTHR24153:SF0">
    <property type="entry name" value="ESPIN-LIKE PROTEIN"/>
    <property type="match status" value="1"/>
</dbReference>
<reference evidence="8" key="3">
    <citation type="journal article" date="2014" name="Nature">
        <title>Elephant shark genome provides unique insights into gnathostome evolution.</title>
        <authorList>
            <consortium name="International Elephant Shark Genome Sequencing Consortium"/>
            <person name="Venkatesh B."/>
            <person name="Lee A.P."/>
            <person name="Ravi V."/>
            <person name="Maurya A.K."/>
            <person name="Lian M.M."/>
            <person name="Swann J.B."/>
            <person name="Ohta Y."/>
            <person name="Flajnik M.F."/>
            <person name="Sutoh Y."/>
            <person name="Kasahara M."/>
            <person name="Hoon S."/>
            <person name="Gangu V."/>
            <person name="Roy S.W."/>
            <person name="Irimia M."/>
            <person name="Korzh V."/>
            <person name="Kondrychyn I."/>
            <person name="Lim Z.W."/>
            <person name="Tay B.H."/>
            <person name="Tohari S."/>
            <person name="Kong K.W."/>
            <person name="Ho S."/>
            <person name="Lorente-Galdos B."/>
            <person name="Quilez J."/>
            <person name="Marques-Bonet T."/>
            <person name="Raney B.J."/>
            <person name="Ingham P.W."/>
            <person name="Tay A."/>
            <person name="Hillier L.W."/>
            <person name="Minx P."/>
            <person name="Boehm T."/>
            <person name="Wilson R.K."/>
            <person name="Brenner S."/>
            <person name="Warren W.C."/>
        </authorList>
    </citation>
    <scope>NUCLEOTIDE SEQUENCE [LARGE SCALE GENOMIC DNA]</scope>
</reference>
<comment type="subcellular location">
    <subcellularLocation>
        <location evidence="1">Cell projection</location>
        <location evidence="1">Stereocilium</location>
    </subcellularLocation>
</comment>
<feature type="region of interest" description="Disordered" evidence="6">
    <location>
        <begin position="562"/>
        <end position="583"/>
    </location>
</feature>
<evidence type="ECO:0000256" key="4">
    <source>
        <dbReference type="ARBA" id="ARBA00023043"/>
    </source>
</evidence>
<dbReference type="Gene3D" id="1.25.40.20">
    <property type="entry name" value="Ankyrin repeat-containing domain"/>
    <property type="match status" value="3"/>
</dbReference>
<accession>A0A4W3IT61</accession>
<feature type="repeat" description="ANK" evidence="5">
    <location>
        <begin position="103"/>
        <end position="135"/>
    </location>
</feature>
<dbReference type="GO" id="GO:0005737">
    <property type="term" value="C:cytoplasm"/>
    <property type="evidence" value="ECO:0007669"/>
    <property type="project" value="TreeGrafter"/>
</dbReference>
<dbReference type="PANTHER" id="PTHR24153">
    <property type="entry name" value="ESPIN"/>
    <property type="match status" value="1"/>
</dbReference>
<proteinExistence type="predicted"/>
<dbReference type="InterPro" id="IPR002110">
    <property type="entry name" value="Ankyrin_rpt"/>
</dbReference>
<dbReference type="PROSITE" id="PS50088">
    <property type="entry name" value="ANK_REPEAT"/>
    <property type="match status" value="5"/>
</dbReference>
<reference evidence="7" key="4">
    <citation type="submission" date="2025-08" db="UniProtKB">
        <authorList>
            <consortium name="Ensembl"/>
        </authorList>
    </citation>
    <scope>IDENTIFICATION</scope>
</reference>
<protein>
    <submittedName>
        <fullName evidence="7">Espin like a</fullName>
    </submittedName>
</protein>
<dbReference type="InterPro" id="IPR036770">
    <property type="entry name" value="Ankyrin_rpt-contain_sf"/>
</dbReference>
<evidence type="ECO:0000256" key="2">
    <source>
        <dbReference type="ARBA" id="ARBA00022737"/>
    </source>
</evidence>
<dbReference type="GeneTree" id="ENSGT00940000156970"/>
<dbReference type="Pfam" id="PF00023">
    <property type="entry name" value="Ank"/>
    <property type="match status" value="1"/>
</dbReference>
<dbReference type="GO" id="GO:0051017">
    <property type="term" value="P:actin filament bundle assembly"/>
    <property type="evidence" value="ECO:0007669"/>
    <property type="project" value="TreeGrafter"/>
</dbReference>
<feature type="repeat" description="ANK" evidence="5">
    <location>
        <begin position="170"/>
        <end position="192"/>
    </location>
</feature>
<evidence type="ECO:0000256" key="3">
    <source>
        <dbReference type="ARBA" id="ARBA00022740"/>
    </source>
</evidence>
<dbReference type="SMART" id="SM00248">
    <property type="entry name" value="ANK"/>
    <property type="match status" value="9"/>
</dbReference>
<dbReference type="GO" id="GO:0007605">
    <property type="term" value="P:sensory perception of sound"/>
    <property type="evidence" value="ECO:0007669"/>
    <property type="project" value="UniProtKB-KW"/>
</dbReference>
<dbReference type="GO" id="GO:0051015">
    <property type="term" value="F:actin filament binding"/>
    <property type="evidence" value="ECO:0007669"/>
    <property type="project" value="TreeGrafter"/>
</dbReference>
<name>A0A4W3IT61_CALMI</name>
<dbReference type="AlphaFoldDB" id="A0A4W3IT61"/>
<feature type="repeat" description="ANK" evidence="5">
    <location>
        <begin position="270"/>
        <end position="302"/>
    </location>
</feature>
<evidence type="ECO:0000256" key="1">
    <source>
        <dbReference type="ARBA" id="ARBA00004645"/>
    </source>
</evidence>
<evidence type="ECO:0000256" key="6">
    <source>
        <dbReference type="SAM" id="MobiDB-lite"/>
    </source>
</evidence>
<keyword evidence="2" id="KW-0677">Repeat</keyword>
<feature type="repeat" description="ANK" evidence="5">
    <location>
        <begin position="35"/>
        <end position="57"/>
    </location>
</feature>
<dbReference type="PROSITE" id="PS50297">
    <property type="entry name" value="ANK_REP_REGION"/>
    <property type="match status" value="5"/>
</dbReference>
<reference evidence="7" key="5">
    <citation type="submission" date="2025-09" db="UniProtKB">
        <authorList>
            <consortium name="Ensembl"/>
        </authorList>
    </citation>
    <scope>IDENTIFICATION</scope>
</reference>
<dbReference type="Ensembl" id="ENSCMIT00000024263.1">
    <property type="protein sequence ID" value="ENSCMIP00000023860.1"/>
    <property type="gene ID" value="ENSCMIG00000010630.1"/>
</dbReference>
<organism evidence="7 8">
    <name type="scientific">Callorhinchus milii</name>
    <name type="common">Ghost shark</name>
    <dbReference type="NCBI Taxonomy" id="7868"/>
    <lineage>
        <taxon>Eukaryota</taxon>
        <taxon>Metazoa</taxon>
        <taxon>Chordata</taxon>
        <taxon>Craniata</taxon>
        <taxon>Vertebrata</taxon>
        <taxon>Chondrichthyes</taxon>
        <taxon>Holocephali</taxon>
        <taxon>Chimaeriformes</taxon>
        <taxon>Callorhinchidae</taxon>
        <taxon>Callorhinchus</taxon>
    </lineage>
</organism>
<sequence length="627" mass="69969">MVPHRCILAAKTGDLQTLKDLDASGNVNEDIEDSLGATPVHHAARAGNLDCLKFLISDAKLPGNKKAKNGATPAHDAAATGNLLGLQWLTSVGGCNIQERDDSGASVLHLAARFGRSEMVQWLVKEGCDPMVETNSGAVPAHYAAAKGDLMSLKLLIVQAPRTLNKQTQSGATPLYLACQEGHLHVVEYLVKECGAFLDLRAHDGMTAFHAAAQMGHSTVVAWLASLPDMDLSAQDNEGASAMHFAASGGHARILEQLITMRAKILKDHWGGTPLHDAAENGELECCQILVMNQVDPTIQDKDGYTARKLANYNGHMECANYLRRMENMPLLKDNSPSLLKEDSFRRSKSIVRRQSGGDYYRSFNEGRRELLNFPKEMENDKDTILVKSEAPIYPQPPPLPPPQPTPQLIKSQPLARTTSASNSYHCTSNVKPFNMVHPTDDSSEHIVELKSETLLKTVGFTTVFVGNSGQLKQTFEEDEKENGFLPLPVDEVSSIDVDSLVPTHDERGRPIPEWKRQVMVRKLQARLQDEEEARRNQIEENRLLGDWPPWKREMMKRKLDYEKSEEERKKKEEQKEMREQSKMIKQLGYDESHLTPSQVQAILVRYKFSKRAPESGVIAQEKIKFT</sequence>
<evidence type="ECO:0000256" key="5">
    <source>
        <dbReference type="PROSITE-ProRule" id="PRU00023"/>
    </source>
</evidence>
<gene>
    <name evidence="7" type="primary">LOC103187237</name>
</gene>
<reference evidence="8" key="1">
    <citation type="journal article" date="2006" name="Science">
        <title>Ancient noncoding elements conserved in the human genome.</title>
        <authorList>
            <person name="Venkatesh B."/>
            <person name="Kirkness E.F."/>
            <person name="Loh Y.H."/>
            <person name="Halpern A.L."/>
            <person name="Lee A.P."/>
            <person name="Johnson J."/>
            <person name="Dandona N."/>
            <person name="Viswanathan L.D."/>
            <person name="Tay A."/>
            <person name="Venter J.C."/>
            <person name="Strausberg R.L."/>
            <person name="Brenner S."/>
        </authorList>
    </citation>
    <scope>NUCLEOTIDE SEQUENCE [LARGE SCALE GENOMIC DNA]</scope>
</reference>
<dbReference type="InterPro" id="IPR052420">
    <property type="entry name" value="Espin/Espin-like"/>
</dbReference>
<feature type="repeat" description="ANK" evidence="5">
    <location>
        <begin position="238"/>
        <end position="265"/>
    </location>
</feature>
<dbReference type="GO" id="GO:0032420">
    <property type="term" value="C:stereocilium"/>
    <property type="evidence" value="ECO:0007669"/>
    <property type="project" value="UniProtKB-SubCell"/>
</dbReference>
<keyword evidence="4 5" id="KW-0040">ANK repeat</keyword>